<keyword evidence="3" id="KW-1185">Reference proteome</keyword>
<gene>
    <name evidence="2" type="ORF">XENOCAPTIV_028174</name>
</gene>
<proteinExistence type="predicted"/>
<protein>
    <submittedName>
        <fullName evidence="2">Uncharacterized protein</fullName>
    </submittedName>
</protein>
<name>A0ABV0S300_9TELE</name>
<feature type="compositionally biased region" description="Basic and acidic residues" evidence="1">
    <location>
        <begin position="35"/>
        <end position="54"/>
    </location>
</feature>
<feature type="non-terminal residue" evidence="2">
    <location>
        <position position="1"/>
    </location>
</feature>
<accession>A0ABV0S300</accession>
<reference evidence="2 3" key="1">
    <citation type="submission" date="2021-06" db="EMBL/GenBank/DDBJ databases">
        <authorList>
            <person name="Palmer J.M."/>
        </authorList>
    </citation>
    <scope>NUCLEOTIDE SEQUENCE [LARGE SCALE GENOMIC DNA]</scope>
    <source>
        <strain evidence="2 3">XC_2019</strain>
        <tissue evidence="2">Muscle</tissue>
    </source>
</reference>
<evidence type="ECO:0000256" key="1">
    <source>
        <dbReference type="SAM" id="MobiDB-lite"/>
    </source>
</evidence>
<sequence length="203" mass="23282">ENDHLYFVFEYMRENLYQLMNERVSPHQPQMPDSQRQRRGDRTDECHAAEKESEAPAEPNPVSLCKTEQDSSKFSKTQAGQPPQQILVPLENRSRPTEGLQEPLSLVKNMQPGSMQAVGSTQVKTFECLSFIKEKDITNPFINGCIFPELGKSCPLFLFKIHFNYNSSICIARNRCRNRDQFLWASGRTPTMGPHLFQVCRLG</sequence>
<organism evidence="2 3">
    <name type="scientific">Xenoophorus captivus</name>
    <dbReference type="NCBI Taxonomy" id="1517983"/>
    <lineage>
        <taxon>Eukaryota</taxon>
        <taxon>Metazoa</taxon>
        <taxon>Chordata</taxon>
        <taxon>Craniata</taxon>
        <taxon>Vertebrata</taxon>
        <taxon>Euteleostomi</taxon>
        <taxon>Actinopterygii</taxon>
        <taxon>Neopterygii</taxon>
        <taxon>Teleostei</taxon>
        <taxon>Neoteleostei</taxon>
        <taxon>Acanthomorphata</taxon>
        <taxon>Ovalentaria</taxon>
        <taxon>Atherinomorphae</taxon>
        <taxon>Cyprinodontiformes</taxon>
        <taxon>Goodeidae</taxon>
        <taxon>Xenoophorus</taxon>
    </lineage>
</organism>
<evidence type="ECO:0000313" key="3">
    <source>
        <dbReference type="Proteomes" id="UP001434883"/>
    </source>
</evidence>
<feature type="compositionally biased region" description="Polar residues" evidence="1">
    <location>
        <begin position="74"/>
        <end position="84"/>
    </location>
</feature>
<comment type="caution">
    <text evidence="2">The sequence shown here is derived from an EMBL/GenBank/DDBJ whole genome shotgun (WGS) entry which is preliminary data.</text>
</comment>
<dbReference type="Proteomes" id="UP001434883">
    <property type="component" value="Unassembled WGS sequence"/>
</dbReference>
<feature type="region of interest" description="Disordered" evidence="1">
    <location>
        <begin position="23"/>
        <end position="86"/>
    </location>
</feature>
<evidence type="ECO:0000313" key="2">
    <source>
        <dbReference type="EMBL" id="MEQ2214103.1"/>
    </source>
</evidence>
<dbReference type="EMBL" id="JAHRIN010067227">
    <property type="protein sequence ID" value="MEQ2214103.1"/>
    <property type="molecule type" value="Genomic_DNA"/>
</dbReference>